<feature type="binding site" evidence="8">
    <location>
        <position position="257"/>
    </location>
    <ligand>
        <name>shikimate</name>
        <dbReference type="ChEBI" id="CHEBI:36208"/>
    </ligand>
</feature>
<evidence type="ECO:0000313" key="11">
    <source>
        <dbReference type="EMBL" id="SNB66524.1"/>
    </source>
</evidence>
<feature type="binding site" evidence="8">
    <location>
        <position position="250"/>
    </location>
    <ligand>
        <name>NADP(+)</name>
        <dbReference type="ChEBI" id="CHEBI:58349"/>
    </ligand>
</feature>
<dbReference type="SUPFAM" id="SSF51735">
    <property type="entry name" value="NAD(P)-binding Rossmann-fold domains"/>
    <property type="match status" value="1"/>
</dbReference>
<feature type="binding site" evidence="8">
    <location>
        <position position="227"/>
    </location>
    <ligand>
        <name>NADP(+)</name>
        <dbReference type="ChEBI" id="CHEBI:58349"/>
    </ligand>
</feature>
<keyword evidence="5 8" id="KW-0560">Oxidoreductase</keyword>
<feature type="binding site" evidence="8">
    <location>
        <position position="92"/>
    </location>
    <ligand>
        <name>shikimate</name>
        <dbReference type="ChEBI" id="CHEBI:36208"/>
    </ligand>
</feature>
<proteinExistence type="inferred from homology"/>
<dbReference type="Pfam" id="PF08501">
    <property type="entry name" value="Shikimate_dh_N"/>
    <property type="match status" value="1"/>
</dbReference>
<dbReference type="PANTHER" id="PTHR21089:SF1">
    <property type="entry name" value="BIFUNCTIONAL 3-DEHYDROQUINATE DEHYDRATASE_SHIKIMATE DEHYDROGENASE, CHLOROPLASTIC"/>
    <property type="match status" value="1"/>
</dbReference>
<dbReference type="UniPathway" id="UPA00053">
    <property type="reaction ID" value="UER00087"/>
</dbReference>
<keyword evidence="3 8" id="KW-0028">Amino-acid biosynthesis</keyword>
<comment type="similarity">
    <text evidence="8">Belongs to the shikimate dehydrogenase family.</text>
</comment>
<dbReference type="InterPro" id="IPR036291">
    <property type="entry name" value="NAD(P)-bd_dom_sf"/>
</dbReference>
<dbReference type="EC" id="1.1.1.25" evidence="2 8"/>
<dbReference type="InterPro" id="IPR022893">
    <property type="entry name" value="Shikimate_DH_fam"/>
</dbReference>
<dbReference type="GO" id="GO:0004764">
    <property type="term" value="F:shikimate 3-dehydrogenase (NADP+) activity"/>
    <property type="evidence" value="ECO:0007669"/>
    <property type="project" value="UniProtKB-UniRule"/>
</dbReference>
<evidence type="ECO:0000256" key="7">
    <source>
        <dbReference type="ARBA" id="ARBA00049442"/>
    </source>
</evidence>
<comment type="subunit">
    <text evidence="8">Homodimer.</text>
</comment>
<evidence type="ECO:0000256" key="3">
    <source>
        <dbReference type="ARBA" id="ARBA00022605"/>
    </source>
</evidence>
<name>A0A212R3B0_9PROT</name>
<dbReference type="Gene3D" id="3.40.50.10860">
    <property type="entry name" value="Leucine Dehydrogenase, chain A, domain 1"/>
    <property type="match status" value="1"/>
</dbReference>
<comment type="caution">
    <text evidence="8">Lacks conserved residue(s) required for the propagation of feature annotation.</text>
</comment>
<dbReference type="GO" id="GO:0009423">
    <property type="term" value="P:chorismate biosynthetic process"/>
    <property type="evidence" value="ECO:0007669"/>
    <property type="project" value="UniProtKB-UniRule"/>
</dbReference>
<dbReference type="CDD" id="cd01065">
    <property type="entry name" value="NAD_bind_Shikimate_DH"/>
    <property type="match status" value="1"/>
</dbReference>
<feature type="domain" description="Shikimate dehydrogenase substrate binding N-terminal" evidence="10">
    <location>
        <begin position="12"/>
        <end position="94"/>
    </location>
</feature>
<dbReference type="GO" id="GO:0005829">
    <property type="term" value="C:cytosol"/>
    <property type="evidence" value="ECO:0007669"/>
    <property type="project" value="TreeGrafter"/>
</dbReference>
<keyword evidence="6 8" id="KW-0057">Aromatic amino acid biosynthesis</keyword>
<dbReference type="GO" id="GO:0009073">
    <property type="term" value="P:aromatic amino acid family biosynthetic process"/>
    <property type="evidence" value="ECO:0007669"/>
    <property type="project" value="UniProtKB-KW"/>
</dbReference>
<dbReference type="HAMAP" id="MF_00222">
    <property type="entry name" value="Shikimate_DH_AroE"/>
    <property type="match status" value="1"/>
</dbReference>
<organism evidence="11 12">
    <name type="scientific">Arboricoccus pini</name>
    <dbReference type="NCBI Taxonomy" id="1963835"/>
    <lineage>
        <taxon>Bacteria</taxon>
        <taxon>Pseudomonadati</taxon>
        <taxon>Pseudomonadota</taxon>
        <taxon>Alphaproteobacteria</taxon>
        <taxon>Geminicoccales</taxon>
        <taxon>Geminicoccaceae</taxon>
        <taxon>Arboricoccus</taxon>
    </lineage>
</organism>
<evidence type="ECO:0000256" key="1">
    <source>
        <dbReference type="ARBA" id="ARBA00004871"/>
    </source>
</evidence>
<dbReference type="Pfam" id="PF01488">
    <property type="entry name" value="Shikimate_DH"/>
    <property type="match status" value="1"/>
</dbReference>
<feature type="binding site" evidence="8">
    <location>
        <begin position="20"/>
        <end position="22"/>
    </location>
    <ligand>
        <name>shikimate</name>
        <dbReference type="ChEBI" id="CHEBI:36208"/>
    </ligand>
</feature>
<dbReference type="InterPro" id="IPR046346">
    <property type="entry name" value="Aminoacid_DH-like_N_sf"/>
</dbReference>
<dbReference type="GO" id="GO:0019632">
    <property type="term" value="P:shikimate metabolic process"/>
    <property type="evidence" value="ECO:0007669"/>
    <property type="project" value="InterPro"/>
</dbReference>
<comment type="pathway">
    <text evidence="1 8">Metabolic intermediate biosynthesis; chorismate biosynthesis; chorismate from D-erythrose 4-phosphate and phosphoenolpyruvate: step 4/7.</text>
</comment>
<keyword evidence="4 8" id="KW-0521">NADP</keyword>
<comment type="catalytic activity">
    <reaction evidence="7 8">
        <text>shikimate + NADP(+) = 3-dehydroshikimate + NADPH + H(+)</text>
        <dbReference type="Rhea" id="RHEA:17737"/>
        <dbReference type="ChEBI" id="CHEBI:15378"/>
        <dbReference type="ChEBI" id="CHEBI:16630"/>
        <dbReference type="ChEBI" id="CHEBI:36208"/>
        <dbReference type="ChEBI" id="CHEBI:57783"/>
        <dbReference type="ChEBI" id="CHEBI:58349"/>
        <dbReference type="EC" id="1.1.1.25"/>
    </reaction>
</comment>
<dbReference type="PANTHER" id="PTHR21089">
    <property type="entry name" value="SHIKIMATE DEHYDROGENASE"/>
    <property type="match status" value="1"/>
</dbReference>
<dbReference type="Proteomes" id="UP000197065">
    <property type="component" value="Unassembled WGS sequence"/>
</dbReference>
<feature type="domain" description="Quinate/shikimate 5-dehydrogenase/glutamyl-tRNA reductase" evidence="9">
    <location>
        <begin position="126"/>
        <end position="202"/>
    </location>
</feature>
<gene>
    <name evidence="8" type="primary">aroE</name>
    <name evidence="11" type="ORF">SAMN07250955_105126</name>
</gene>
<dbReference type="GO" id="GO:0008652">
    <property type="term" value="P:amino acid biosynthetic process"/>
    <property type="evidence" value="ECO:0007669"/>
    <property type="project" value="UniProtKB-KW"/>
</dbReference>
<sequence>MLISGRARLAGVMGWPIAHSLSPLLHGHWFERHAIDGSYIPLPVVPADLDLLFQALPKAGFRGWNVTLPHKERAFALVDRLTPTAERIGAVNTVLVDTDGTLIGDNTDGHGFTANLDDQAPGWQERTQNVILLGTGGAARGVAAALYDRGLRNFRLINRTLERARLLESELRRLGTLNLEIAPWKTRDEALADGDLLVQCTSLGMEGHEPLALDVAALPPHAVVADLVYRPLETDLLARARARNLRTVDGLGMLIHQAVPGFVHWGGQKPLIDATTRLLMRNALGV</sequence>
<evidence type="ECO:0000256" key="6">
    <source>
        <dbReference type="ARBA" id="ARBA00023141"/>
    </source>
</evidence>
<feature type="binding site" evidence="8">
    <location>
        <position position="229"/>
    </location>
    <ligand>
        <name>shikimate</name>
        <dbReference type="ChEBI" id="CHEBI:36208"/>
    </ligand>
</feature>
<feature type="binding site" evidence="8">
    <location>
        <begin position="158"/>
        <end position="163"/>
    </location>
    <ligand>
        <name>NADP(+)</name>
        <dbReference type="ChEBI" id="CHEBI:58349"/>
    </ligand>
</feature>
<feature type="binding site" evidence="8">
    <location>
        <position position="67"/>
    </location>
    <ligand>
        <name>shikimate</name>
        <dbReference type="ChEBI" id="CHEBI:36208"/>
    </ligand>
</feature>
<dbReference type="EMBL" id="FYEH01000005">
    <property type="protein sequence ID" value="SNB66524.1"/>
    <property type="molecule type" value="Genomic_DNA"/>
</dbReference>
<evidence type="ECO:0000256" key="5">
    <source>
        <dbReference type="ARBA" id="ARBA00023002"/>
    </source>
</evidence>
<dbReference type="SUPFAM" id="SSF53223">
    <property type="entry name" value="Aminoacid dehydrogenase-like, N-terminal domain"/>
    <property type="match status" value="1"/>
</dbReference>
<dbReference type="InterPro" id="IPR011342">
    <property type="entry name" value="Shikimate_DH"/>
</dbReference>
<feature type="active site" description="Proton acceptor" evidence="8">
    <location>
        <position position="71"/>
    </location>
</feature>
<reference evidence="11 12" key="1">
    <citation type="submission" date="2017-06" db="EMBL/GenBank/DDBJ databases">
        <authorList>
            <person name="Kim H.J."/>
            <person name="Triplett B.A."/>
        </authorList>
    </citation>
    <scope>NUCLEOTIDE SEQUENCE [LARGE SCALE GENOMIC DNA]</scope>
    <source>
        <strain evidence="11 12">B29T1</strain>
    </source>
</reference>
<dbReference type="NCBIfam" id="TIGR00507">
    <property type="entry name" value="aroE"/>
    <property type="match status" value="1"/>
</dbReference>
<evidence type="ECO:0000256" key="8">
    <source>
        <dbReference type="HAMAP-Rule" id="MF_00222"/>
    </source>
</evidence>
<dbReference type="Gene3D" id="3.40.50.720">
    <property type="entry name" value="NAD(P)-binding Rossmann-like Domain"/>
    <property type="match status" value="1"/>
</dbReference>
<dbReference type="AlphaFoldDB" id="A0A212R3B0"/>
<dbReference type="InterPro" id="IPR006151">
    <property type="entry name" value="Shikm_DH/Glu-tRNA_Rdtase"/>
</dbReference>
<evidence type="ECO:0000259" key="9">
    <source>
        <dbReference type="Pfam" id="PF01488"/>
    </source>
</evidence>
<dbReference type="RefSeq" id="WP_243389818.1">
    <property type="nucleotide sequence ID" value="NZ_FYEH01000005.1"/>
</dbReference>
<protein>
    <recommendedName>
        <fullName evidence="2 8">Shikimate dehydrogenase (NADP(+))</fullName>
        <shortName evidence="8">SDH</shortName>
        <ecNumber evidence="2 8">1.1.1.25</ecNumber>
    </recommendedName>
</protein>
<accession>A0A212R3B0</accession>
<evidence type="ECO:0000256" key="2">
    <source>
        <dbReference type="ARBA" id="ARBA00012962"/>
    </source>
</evidence>
<comment type="function">
    <text evidence="8">Involved in the biosynthesis of the chorismate, which leads to the biosynthesis of aromatic amino acids. Catalyzes the reversible NADPH linked reduction of 3-dehydroshikimate (DHSA) to yield shikimate (SA).</text>
</comment>
<evidence type="ECO:0000313" key="12">
    <source>
        <dbReference type="Proteomes" id="UP000197065"/>
    </source>
</evidence>
<feature type="binding site" evidence="8">
    <location>
        <position position="108"/>
    </location>
    <ligand>
        <name>shikimate</name>
        <dbReference type="ChEBI" id="CHEBI:36208"/>
    </ligand>
</feature>
<keyword evidence="12" id="KW-1185">Reference proteome</keyword>
<dbReference type="NCBIfam" id="NF001312">
    <property type="entry name" value="PRK00258.1-4"/>
    <property type="match status" value="1"/>
</dbReference>
<dbReference type="InterPro" id="IPR013708">
    <property type="entry name" value="Shikimate_DH-bd_N"/>
</dbReference>
<evidence type="ECO:0000259" key="10">
    <source>
        <dbReference type="Pfam" id="PF08501"/>
    </source>
</evidence>
<evidence type="ECO:0000256" key="4">
    <source>
        <dbReference type="ARBA" id="ARBA00022857"/>
    </source>
</evidence>
<dbReference type="GO" id="GO:0050661">
    <property type="term" value="F:NADP binding"/>
    <property type="evidence" value="ECO:0007669"/>
    <property type="project" value="InterPro"/>
</dbReference>